<evidence type="ECO:0000313" key="2">
    <source>
        <dbReference type="Proteomes" id="UP000584867"/>
    </source>
</evidence>
<dbReference type="Proteomes" id="UP000584867">
    <property type="component" value="Unassembled WGS sequence"/>
</dbReference>
<name>A0A7W7ZLA1_9BACT</name>
<organism evidence="1 2">
    <name type="scientific">Granulicella mallensis</name>
    <dbReference type="NCBI Taxonomy" id="940614"/>
    <lineage>
        <taxon>Bacteria</taxon>
        <taxon>Pseudomonadati</taxon>
        <taxon>Acidobacteriota</taxon>
        <taxon>Terriglobia</taxon>
        <taxon>Terriglobales</taxon>
        <taxon>Acidobacteriaceae</taxon>
        <taxon>Granulicella</taxon>
    </lineage>
</organism>
<accession>A0A7W7ZLA1</accession>
<evidence type="ECO:0000313" key="1">
    <source>
        <dbReference type="EMBL" id="MBB5061812.1"/>
    </source>
</evidence>
<protein>
    <submittedName>
        <fullName evidence="1">Uncharacterized protein</fullName>
    </submittedName>
</protein>
<dbReference type="AlphaFoldDB" id="A0A7W7ZLA1"/>
<proteinExistence type="predicted"/>
<gene>
    <name evidence="1" type="ORF">HDF15_000137</name>
</gene>
<sequence length="32" mass="3791">MDYMDVLFGEKTNGFTSHPNKLSYTWDKCPKH</sequence>
<comment type="caution">
    <text evidence="1">The sequence shown here is derived from an EMBL/GenBank/DDBJ whole genome shotgun (WGS) entry which is preliminary data.</text>
</comment>
<reference evidence="1 2" key="1">
    <citation type="submission" date="2020-08" db="EMBL/GenBank/DDBJ databases">
        <title>Genomic Encyclopedia of Type Strains, Phase IV (KMG-V): Genome sequencing to study the core and pangenomes of soil and plant-associated prokaryotes.</title>
        <authorList>
            <person name="Whitman W."/>
        </authorList>
    </citation>
    <scope>NUCLEOTIDE SEQUENCE [LARGE SCALE GENOMIC DNA]</scope>
    <source>
        <strain evidence="1 2">X5P3</strain>
    </source>
</reference>
<dbReference type="EMBL" id="JACHIO010000001">
    <property type="protein sequence ID" value="MBB5061812.1"/>
    <property type="molecule type" value="Genomic_DNA"/>
</dbReference>